<keyword evidence="1 4" id="KW-0349">Heme</keyword>
<dbReference type="EMBL" id="QGGW01000010">
    <property type="protein sequence ID" value="PWK58183.1"/>
    <property type="molecule type" value="Genomic_DNA"/>
</dbReference>
<name>A0A316GC59_9RHOB</name>
<evidence type="ECO:0000313" key="7">
    <source>
        <dbReference type="EMBL" id="PWK58183.1"/>
    </source>
</evidence>
<keyword evidence="2 4" id="KW-0479">Metal-binding</keyword>
<dbReference type="GO" id="GO:0020037">
    <property type="term" value="F:heme binding"/>
    <property type="evidence" value="ECO:0007669"/>
    <property type="project" value="InterPro"/>
</dbReference>
<keyword evidence="5" id="KW-0732">Signal</keyword>
<evidence type="ECO:0000256" key="5">
    <source>
        <dbReference type="SAM" id="SignalP"/>
    </source>
</evidence>
<proteinExistence type="predicted"/>
<feature type="chain" id="PRO_5016384450" evidence="5">
    <location>
        <begin position="35"/>
        <end position="166"/>
    </location>
</feature>
<feature type="signal peptide" evidence="5">
    <location>
        <begin position="1"/>
        <end position="34"/>
    </location>
</feature>
<evidence type="ECO:0000256" key="4">
    <source>
        <dbReference type="PROSITE-ProRule" id="PRU00433"/>
    </source>
</evidence>
<protein>
    <submittedName>
        <fullName evidence="7">Cbb3-type cytochrome c oxidase subunit III</fullName>
    </submittedName>
</protein>
<dbReference type="Proteomes" id="UP000245708">
    <property type="component" value="Unassembled WGS sequence"/>
</dbReference>
<gene>
    <name evidence="7" type="ORF">C7455_110124</name>
</gene>
<reference evidence="7 8" key="1">
    <citation type="submission" date="2018-05" db="EMBL/GenBank/DDBJ databases">
        <title>Genomic Encyclopedia of Type Strains, Phase IV (KMG-IV): sequencing the most valuable type-strain genomes for metagenomic binning, comparative biology and taxonomic classification.</title>
        <authorList>
            <person name="Goeker M."/>
        </authorList>
    </citation>
    <scope>NUCLEOTIDE SEQUENCE [LARGE SCALE GENOMIC DNA]</scope>
    <source>
        <strain evidence="7 8">DSM 16097</strain>
    </source>
</reference>
<dbReference type="Gene3D" id="1.10.760.10">
    <property type="entry name" value="Cytochrome c-like domain"/>
    <property type="match status" value="1"/>
</dbReference>
<evidence type="ECO:0000256" key="1">
    <source>
        <dbReference type="ARBA" id="ARBA00022617"/>
    </source>
</evidence>
<dbReference type="SUPFAM" id="SSF46626">
    <property type="entry name" value="Cytochrome c"/>
    <property type="match status" value="1"/>
</dbReference>
<dbReference type="InterPro" id="IPR009056">
    <property type="entry name" value="Cyt_c-like_dom"/>
</dbReference>
<evidence type="ECO:0000256" key="3">
    <source>
        <dbReference type="ARBA" id="ARBA00023004"/>
    </source>
</evidence>
<evidence type="ECO:0000256" key="2">
    <source>
        <dbReference type="ARBA" id="ARBA00022723"/>
    </source>
</evidence>
<evidence type="ECO:0000313" key="8">
    <source>
        <dbReference type="Proteomes" id="UP000245708"/>
    </source>
</evidence>
<dbReference type="AlphaFoldDB" id="A0A316GC59"/>
<keyword evidence="3 4" id="KW-0408">Iron</keyword>
<dbReference type="PROSITE" id="PS51007">
    <property type="entry name" value="CYTC"/>
    <property type="match status" value="1"/>
</dbReference>
<keyword evidence="8" id="KW-1185">Reference proteome</keyword>
<sequence>MPVRVLIPLRSPQVRAALTLATSAMVAVAMMAHATTDDTTLPEPEVIVTERLETWRGQGMSDALLAQISDGATVFRDTCAVCHGALGEGGAGYATPIIDTAALDKFRTGHRLFLYNRDMMPFNEPGSLPPETVWQVTAFLMAMNGWLDGLDAPLGADNARDVAIAP</sequence>
<feature type="domain" description="Cytochrome c" evidence="6">
    <location>
        <begin position="66"/>
        <end position="144"/>
    </location>
</feature>
<dbReference type="Pfam" id="PF13442">
    <property type="entry name" value="Cytochrome_CBB3"/>
    <property type="match status" value="1"/>
</dbReference>
<comment type="caution">
    <text evidence="7">The sequence shown here is derived from an EMBL/GenBank/DDBJ whole genome shotgun (WGS) entry which is preliminary data.</text>
</comment>
<dbReference type="GO" id="GO:0046872">
    <property type="term" value="F:metal ion binding"/>
    <property type="evidence" value="ECO:0007669"/>
    <property type="project" value="UniProtKB-KW"/>
</dbReference>
<dbReference type="RefSeq" id="WP_170119126.1">
    <property type="nucleotide sequence ID" value="NZ_QGGW01000010.1"/>
</dbReference>
<organism evidence="7 8">
    <name type="scientific">Roseicyclus mahoneyensis</name>
    <dbReference type="NCBI Taxonomy" id="164332"/>
    <lineage>
        <taxon>Bacteria</taxon>
        <taxon>Pseudomonadati</taxon>
        <taxon>Pseudomonadota</taxon>
        <taxon>Alphaproteobacteria</taxon>
        <taxon>Rhodobacterales</taxon>
        <taxon>Roseobacteraceae</taxon>
        <taxon>Roseicyclus</taxon>
    </lineage>
</organism>
<evidence type="ECO:0000259" key="6">
    <source>
        <dbReference type="PROSITE" id="PS51007"/>
    </source>
</evidence>
<dbReference type="GO" id="GO:0009055">
    <property type="term" value="F:electron transfer activity"/>
    <property type="evidence" value="ECO:0007669"/>
    <property type="project" value="InterPro"/>
</dbReference>
<accession>A0A316GC59</accession>
<dbReference type="InterPro" id="IPR036909">
    <property type="entry name" value="Cyt_c-like_dom_sf"/>
</dbReference>